<dbReference type="STRING" id="993615.L2GQ25"/>
<evidence type="ECO:0000259" key="14">
    <source>
        <dbReference type="Pfam" id="PF00749"/>
    </source>
</evidence>
<dbReference type="GO" id="GO:0017102">
    <property type="term" value="C:methionyl glutamyl tRNA synthetase complex"/>
    <property type="evidence" value="ECO:0007669"/>
    <property type="project" value="EnsemblFungi"/>
</dbReference>
<dbReference type="InterPro" id="IPR020059">
    <property type="entry name" value="Glu/Gln-tRNA-synth_Ib_codon-bd"/>
</dbReference>
<evidence type="ECO:0000259" key="16">
    <source>
        <dbReference type="Pfam" id="PF20974"/>
    </source>
</evidence>
<evidence type="ECO:0000256" key="8">
    <source>
        <dbReference type="ARBA" id="ARBA00022917"/>
    </source>
</evidence>
<dbReference type="GO" id="GO:1990825">
    <property type="term" value="F:sequence-specific mRNA binding"/>
    <property type="evidence" value="ECO:0007669"/>
    <property type="project" value="EnsemblFungi"/>
</dbReference>
<dbReference type="RefSeq" id="XP_007603714.1">
    <property type="nucleotide sequence ID" value="XM_007603652.1"/>
</dbReference>
<keyword evidence="8 13" id="KW-0648">Protein biosynthesis</keyword>
<dbReference type="HOGENOM" id="CLU_001882_1_2_1"/>
<dbReference type="OrthoDB" id="10250478at2759"/>
<evidence type="ECO:0000313" key="17">
    <source>
        <dbReference type="EMBL" id="ELA42946.1"/>
    </source>
</evidence>
<dbReference type="SUPFAM" id="SSF50715">
    <property type="entry name" value="Ribosomal protein L25-like"/>
    <property type="match status" value="1"/>
</dbReference>
<dbReference type="InterPro" id="IPR050132">
    <property type="entry name" value="Gln/Glu-tRNA_Ligase"/>
</dbReference>
<evidence type="ECO:0000313" key="18">
    <source>
        <dbReference type="Proteomes" id="UP000011082"/>
    </source>
</evidence>
<dbReference type="SUPFAM" id="SSF52374">
    <property type="entry name" value="Nucleotidylyl transferase"/>
    <property type="match status" value="1"/>
</dbReference>
<keyword evidence="5 13" id="KW-0436">Ligase</keyword>
<dbReference type="InterPro" id="IPR020061">
    <property type="entry name" value="Glu_tRNA_lig_a-bdl"/>
</dbReference>
<dbReference type="AlphaFoldDB" id="L2GQ25"/>
<keyword evidence="18" id="KW-1185">Reference proteome</keyword>
<feature type="domain" description="Glutamyl/glutaminyl-tRNA synthetase class Ib anti-codon binding" evidence="15">
    <location>
        <begin position="470"/>
        <end position="539"/>
    </location>
</feature>
<dbReference type="GO" id="GO:0006424">
    <property type="term" value="P:glutamyl-tRNA aminoacylation"/>
    <property type="evidence" value="ECO:0007669"/>
    <property type="project" value="EnsemblFungi"/>
</dbReference>
<dbReference type="Proteomes" id="UP000011082">
    <property type="component" value="Unassembled WGS sequence"/>
</dbReference>
<dbReference type="Pfam" id="PF03950">
    <property type="entry name" value="tRNA-synt_1c_C"/>
    <property type="match status" value="1"/>
</dbReference>
<evidence type="ECO:0000256" key="13">
    <source>
        <dbReference type="RuleBase" id="RU363037"/>
    </source>
</evidence>
<dbReference type="FunFam" id="3.40.50.620:FF:000037">
    <property type="entry name" value="Glutamine--tRNA ligase cytoplasmic"/>
    <property type="match status" value="1"/>
</dbReference>
<dbReference type="Pfam" id="PF00749">
    <property type="entry name" value="tRNA-synt_1c"/>
    <property type="match status" value="1"/>
</dbReference>
<evidence type="ECO:0000256" key="7">
    <source>
        <dbReference type="ARBA" id="ARBA00022840"/>
    </source>
</evidence>
<comment type="subcellular location">
    <subcellularLocation>
        <location evidence="1">Cytoplasm</location>
    </subcellularLocation>
</comment>
<dbReference type="EC" id="6.1.1.17" evidence="3"/>
<organism evidence="17 18">
    <name type="scientific">Vittaforma corneae (strain ATCC 50505)</name>
    <name type="common">Microsporidian parasite</name>
    <name type="synonym">Nosema corneum</name>
    <dbReference type="NCBI Taxonomy" id="993615"/>
    <lineage>
        <taxon>Eukaryota</taxon>
        <taxon>Fungi</taxon>
        <taxon>Fungi incertae sedis</taxon>
        <taxon>Microsporidia</taxon>
        <taxon>Nosematidae</taxon>
        <taxon>Vittaforma</taxon>
    </lineage>
</organism>
<evidence type="ECO:0000256" key="6">
    <source>
        <dbReference type="ARBA" id="ARBA00022741"/>
    </source>
</evidence>
<dbReference type="GO" id="GO:0005739">
    <property type="term" value="C:mitochondrion"/>
    <property type="evidence" value="ECO:0007669"/>
    <property type="project" value="EnsemblFungi"/>
</dbReference>
<dbReference type="GO" id="GO:0010494">
    <property type="term" value="C:cytoplasmic stress granule"/>
    <property type="evidence" value="ECO:0007669"/>
    <property type="project" value="EnsemblFungi"/>
</dbReference>
<dbReference type="FunFam" id="3.90.800.10:FF:000001">
    <property type="entry name" value="Glutamine--tRNA ligase"/>
    <property type="match status" value="1"/>
</dbReference>
<reference evidence="18" key="1">
    <citation type="submission" date="2011-05" db="EMBL/GenBank/DDBJ databases">
        <title>The genome sequence of Vittaforma corneae strain ATCC 50505.</title>
        <authorList>
            <consortium name="The Broad Institute Genome Sequencing Platform"/>
            <person name="Cuomo C."/>
            <person name="Didier E."/>
            <person name="Bowers L."/>
            <person name="Young S.K."/>
            <person name="Zeng Q."/>
            <person name="Gargeya S."/>
            <person name="Fitzgerald M."/>
            <person name="Haas B."/>
            <person name="Abouelleil A."/>
            <person name="Alvarado L."/>
            <person name="Arachchi H.M."/>
            <person name="Berlin A."/>
            <person name="Chapman S.B."/>
            <person name="Gearin G."/>
            <person name="Goldberg J."/>
            <person name="Griggs A."/>
            <person name="Gujja S."/>
            <person name="Hansen M."/>
            <person name="Heiman D."/>
            <person name="Howarth C."/>
            <person name="Larimer J."/>
            <person name="Lui A."/>
            <person name="MacDonald P.J.P."/>
            <person name="McCowen C."/>
            <person name="Montmayeur A."/>
            <person name="Murphy C."/>
            <person name="Neiman D."/>
            <person name="Pearson M."/>
            <person name="Priest M."/>
            <person name="Roberts A."/>
            <person name="Saif S."/>
            <person name="Shea T."/>
            <person name="Sisk P."/>
            <person name="Stolte C."/>
            <person name="Sykes S."/>
            <person name="Wortman J."/>
            <person name="Nusbaum C."/>
            <person name="Birren B."/>
        </authorList>
    </citation>
    <scope>NUCLEOTIDE SEQUENCE [LARGE SCALE GENOMIC DNA]</scope>
    <source>
        <strain evidence="18">ATCC 50505</strain>
    </source>
</reference>
<dbReference type="EMBL" id="JH370130">
    <property type="protein sequence ID" value="ELA42946.1"/>
    <property type="molecule type" value="Genomic_DNA"/>
</dbReference>
<evidence type="ECO:0000256" key="5">
    <source>
        <dbReference type="ARBA" id="ARBA00022598"/>
    </source>
</evidence>
<evidence type="ECO:0000256" key="3">
    <source>
        <dbReference type="ARBA" id="ARBA00012835"/>
    </source>
</evidence>
<dbReference type="InterPro" id="IPR004526">
    <property type="entry name" value="Glu-tRNA-synth_arc/euk"/>
</dbReference>
<comment type="similarity">
    <text evidence="2">Belongs to the class-I aminoacyl-tRNA synthetase family. Glutamate--tRNA ligase type 2 subfamily.</text>
</comment>
<dbReference type="OMA" id="ITWIARK"/>
<dbReference type="InterPro" id="IPR014729">
    <property type="entry name" value="Rossmann-like_a/b/a_fold"/>
</dbReference>
<protein>
    <recommendedName>
        <fullName evidence="12">Probable glutamate--tRNA ligase, cytoplasmic</fullName>
        <ecNumber evidence="3">6.1.1.17</ecNumber>
    </recommendedName>
    <alternativeName>
        <fullName evidence="10">Glutamyl-tRNA synthetase</fullName>
    </alternativeName>
</protein>
<evidence type="ECO:0000256" key="2">
    <source>
        <dbReference type="ARBA" id="ARBA00008927"/>
    </source>
</evidence>
<dbReference type="InParanoid" id="L2GQ25"/>
<keyword evidence="7 13" id="KW-0067">ATP-binding</keyword>
<evidence type="ECO:0000256" key="12">
    <source>
        <dbReference type="ARBA" id="ARBA00070830"/>
    </source>
</evidence>
<dbReference type="HAMAP" id="MF_02076">
    <property type="entry name" value="Glu_tRNA_synth_type2"/>
    <property type="match status" value="1"/>
</dbReference>
<dbReference type="InterPro" id="IPR000924">
    <property type="entry name" value="Glu/Gln-tRNA-synth"/>
</dbReference>
<proteinExistence type="inferred from homology"/>
<comment type="catalytic activity">
    <reaction evidence="11">
        <text>tRNA(Glu) + L-glutamate + ATP = L-glutamyl-tRNA(Glu) + AMP + diphosphate</text>
        <dbReference type="Rhea" id="RHEA:23540"/>
        <dbReference type="Rhea" id="RHEA-COMP:9663"/>
        <dbReference type="Rhea" id="RHEA-COMP:9680"/>
        <dbReference type="ChEBI" id="CHEBI:29985"/>
        <dbReference type="ChEBI" id="CHEBI:30616"/>
        <dbReference type="ChEBI" id="CHEBI:33019"/>
        <dbReference type="ChEBI" id="CHEBI:78442"/>
        <dbReference type="ChEBI" id="CHEBI:78520"/>
        <dbReference type="ChEBI" id="CHEBI:456215"/>
        <dbReference type="EC" id="6.1.1.17"/>
    </reaction>
</comment>
<keyword evidence="4" id="KW-0963">Cytoplasm</keyword>
<dbReference type="Gene3D" id="3.40.50.620">
    <property type="entry name" value="HUPs"/>
    <property type="match status" value="1"/>
</dbReference>
<accession>L2GQ25</accession>
<dbReference type="VEuPathDB" id="MicrosporidiaDB:VICG_00261"/>
<dbReference type="GO" id="GO:0005829">
    <property type="term" value="C:cytosol"/>
    <property type="evidence" value="ECO:0007669"/>
    <property type="project" value="TreeGrafter"/>
</dbReference>
<gene>
    <name evidence="17" type="ORF">VICG_00261</name>
</gene>
<dbReference type="PRINTS" id="PR00987">
    <property type="entry name" value="TRNASYNTHGLU"/>
</dbReference>
<dbReference type="Pfam" id="PF20974">
    <property type="entry name" value="tRNA-synt_1c_C2"/>
    <property type="match status" value="1"/>
</dbReference>
<dbReference type="Gene3D" id="1.10.1160.10">
    <property type="entry name" value="Glutamyl-trna Synthetase, Domain 2"/>
    <property type="match status" value="1"/>
</dbReference>
<evidence type="ECO:0000259" key="15">
    <source>
        <dbReference type="Pfam" id="PF03950"/>
    </source>
</evidence>
<dbReference type="InterPro" id="IPR049437">
    <property type="entry name" value="tRNA-synt_1c_C2"/>
</dbReference>
<sequence>MSENVAKAQLLNFILNKKYGAKEQSNPIIENQIKALNAPGCLLGFRSDFTVDELNHWLAELESIFPIQEEILQDLIFGMLYGSEVFQKLAKAKDFKFASISKLYKSRFETNRKYLAEFNSKDQGKINIHAPKRIVTRFPPEPSGYLHIGHAKAAFLNQYMAKDGKLLVRFDDTNPEKETLEFENAILEDLELLKISDFKLSHSSDYFDVIFEYACQLVKEGKAYVDNTELETMRQQRTDGVASRNRDLDPETSLKIFRAMKDGKYKDYCLRAKISIDNPNKAMRDPVIYRHVETAHHYAGNKYRIYPTYDFTVPILDSIEGVTLALRTNEYRDRNAQYYWFIDNLRLENRPKIHDFSRLNFENTVISKRKMKYYVEKGYVTGWDDPRMCTLRGLARLGMDMGALREYIVQQGASQKTAVVSWDKIWALNKKVIDPRSPRHSAVPLMDYVVCYIDTCPECNIGHPHCLDKSDRYIEIPKHKKHSDLGNKQLLLSTEILLSQADASVLKINEEFTLMNWGNAIVTDKAAENGKIRSLRIKLNLNGDFKTTENKITWIARKGAVMVKFYEYGNLQNDLNTEDLDLKFNQDSKKEEWWLAESSISEIRKSQTLQIERIGFFICDGPFEFNLIPFTKQKRTE</sequence>
<evidence type="ECO:0000256" key="1">
    <source>
        <dbReference type="ARBA" id="ARBA00004496"/>
    </source>
</evidence>
<feature type="domain" description="tRNA synthetases class I (E and Q) anti-codon binding" evidence="16">
    <location>
        <begin position="551"/>
        <end position="620"/>
    </location>
</feature>
<keyword evidence="6 13" id="KW-0547">Nucleotide-binding</keyword>
<feature type="domain" description="Glutamyl/glutaminyl-tRNA synthetase class Ib catalytic" evidence="14">
    <location>
        <begin position="134"/>
        <end position="434"/>
    </location>
</feature>
<dbReference type="FunFam" id="1.10.1160.10:FF:000001">
    <property type="entry name" value="Glutamine--tRNA ligase"/>
    <property type="match status" value="1"/>
</dbReference>
<dbReference type="Gene3D" id="3.90.800.10">
    <property type="entry name" value="Glutamyl-tRNA Synthetase, Domain 3"/>
    <property type="match status" value="1"/>
</dbReference>
<dbReference type="InterPro" id="IPR001412">
    <property type="entry name" value="aa-tRNA-synth_I_CS"/>
</dbReference>
<evidence type="ECO:0000256" key="10">
    <source>
        <dbReference type="ARBA" id="ARBA00030865"/>
    </source>
</evidence>
<dbReference type="PANTHER" id="PTHR43097:SF5">
    <property type="entry name" value="GLUTAMATE--TRNA LIGASE"/>
    <property type="match status" value="1"/>
</dbReference>
<dbReference type="InterPro" id="IPR020058">
    <property type="entry name" value="Glu/Gln-tRNA-synth_Ib_cat-dom"/>
</dbReference>
<dbReference type="NCBIfam" id="TIGR00463">
    <property type="entry name" value="gltX_arch"/>
    <property type="match status" value="1"/>
</dbReference>
<dbReference type="PROSITE" id="PS00178">
    <property type="entry name" value="AA_TRNA_LIGASE_I"/>
    <property type="match status" value="1"/>
</dbReference>
<evidence type="ECO:0000256" key="9">
    <source>
        <dbReference type="ARBA" id="ARBA00023146"/>
    </source>
</evidence>
<keyword evidence="9 13" id="KW-0030">Aminoacyl-tRNA synthetase</keyword>
<evidence type="ECO:0000256" key="11">
    <source>
        <dbReference type="ARBA" id="ARBA00048351"/>
    </source>
</evidence>
<dbReference type="GO" id="GO:0004818">
    <property type="term" value="F:glutamate-tRNA ligase activity"/>
    <property type="evidence" value="ECO:0007669"/>
    <property type="project" value="UniProtKB-EC"/>
</dbReference>
<dbReference type="InterPro" id="IPR011035">
    <property type="entry name" value="Ribosomal_bL25/Gln-tRNA_synth"/>
</dbReference>
<dbReference type="FunCoup" id="L2GQ25">
    <property type="interactions" value="64"/>
</dbReference>
<dbReference type="GeneID" id="19880979"/>
<evidence type="ECO:0000256" key="4">
    <source>
        <dbReference type="ARBA" id="ARBA00022490"/>
    </source>
</evidence>
<dbReference type="PANTHER" id="PTHR43097">
    <property type="entry name" value="GLUTAMINE-TRNA LIGASE"/>
    <property type="match status" value="1"/>
</dbReference>
<dbReference type="GO" id="GO:0005524">
    <property type="term" value="F:ATP binding"/>
    <property type="evidence" value="ECO:0007669"/>
    <property type="project" value="UniProtKB-KW"/>
</dbReference>
<name>L2GQ25_VITCO</name>